<keyword evidence="3" id="KW-0597">Phosphoprotein</keyword>
<dbReference type="InterPro" id="IPR045851">
    <property type="entry name" value="AMP-bd_C_sf"/>
</dbReference>
<dbReference type="InterPro" id="IPR029058">
    <property type="entry name" value="AB_hydrolase_fold"/>
</dbReference>
<dbReference type="RefSeq" id="WP_007034476.1">
    <property type="nucleotide sequence ID" value="NZ_AOHO01000075.1"/>
</dbReference>
<dbReference type="Gene3D" id="3.40.50.980">
    <property type="match status" value="4"/>
</dbReference>
<dbReference type="PROSITE" id="PS00455">
    <property type="entry name" value="AMP_BINDING"/>
    <property type="match status" value="2"/>
</dbReference>
<dbReference type="InterPro" id="IPR006162">
    <property type="entry name" value="Ppantetheine_attach_site"/>
</dbReference>
<dbReference type="InterPro" id="IPR000873">
    <property type="entry name" value="AMP-dep_synth/lig_dom"/>
</dbReference>
<gene>
    <name evidence="6" type="ORF">H074_33394</name>
</gene>
<dbReference type="InterPro" id="IPR020806">
    <property type="entry name" value="PKS_PP-bd"/>
</dbReference>
<dbReference type="PROSITE" id="PS00012">
    <property type="entry name" value="PHOSPHOPANTETHEINE"/>
    <property type="match status" value="1"/>
</dbReference>
<dbReference type="Gene3D" id="3.30.559.30">
    <property type="entry name" value="Nonribosomal peptide synthetase, condensation domain"/>
    <property type="match status" value="2"/>
</dbReference>
<evidence type="ECO:0000256" key="3">
    <source>
        <dbReference type="ARBA" id="ARBA00022553"/>
    </source>
</evidence>
<dbReference type="InterPro" id="IPR023213">
    <property type="entry name" value="CAT-like_dom_sf"/>
</dbReference>
<dbReference type="InterPro" id="IPR020845">
    <property type="entry name" value="AMP-binding_CS"/>
</dbReference>
<dbReference type="SUPFAM" id="SSF52777">
    <property type="entry name" value="CoA-dependent acyltransferases"/>
    <property type="match status" value="4"/>
</dbReference>
<dbReference type="GO" id="GO:0031177">
    <property type="term" value="F:phosphopantetheine binding"/>
    <property type="evidence" value="ECO:0007669"/>
    <property type="project" value="InterPro"/>
</dbReference>
<dbReference type="GO" id="GO:0043041">
    <property type="term" value="P:amino acid activation for nonribosomal peptide biosynthetic process"/>
    <property type="evidence" value="ECO:0007669"/>
    <property type="project" value="TreeGrafter"/>
</dbReference>
<reference evidence="6 7" key="1">
    <citation type="journal article" date="2013" name="Genome Announc.">
        <title>Draft Genome Sequence of Amycolatopsis decaplanina Strain DSM 44594T.</title>
        <authorList>
            <person name="Kaur N."/>
            <person name="Kumar S."/>
            <person name="Bala M."/>
            <person name="Raghava G.P."/>
            <person name="Mayilraj S."/>
        </authorList>
    </citation>
    <scope>NUCLEOTIDE SEQUENCE [LARGE SCALE GENOMIC DNA]</scope>
    <source>
        <strain evidence="6 7">DSM 44594</strain>
    </source>
</reference>
<comment type="caution">
    <text evidence="6">The sequence shown here is derived from an EMBL/GenBank/DDBJ whole genome shotgun (WGS) entry which is preliminary data.</text>
</comment>
<dbReference type="CDD" id="cd05930">
    <property type="entry name" value="A_NRPS"/>
    <property type="match status" value="2"/>
</dbReference>
<dbReference type="Gene3D" id="1.10.1200.10">
    <property type="entry name" value="ACP-like"/>
    <property type="match status" value="1"/>
</dbReference>
<dbReference type="InterPro" id="IPR010071">
    <property type="entry name" value="AA_adenyl_dom"/>
</dbReference>
<dbReference type="OrthoDB" id="2378856at2"/>
<name>M2YVX2_9PSEU</name>
<dbReference type="Proteomes" id="UP000054226">
    <property type="component" value="Unassembled WGS sequence"/>
</dbReference>
<accession>M2YVX2</accession>
<protein>
    <submittedName>
        <fullName evidence="6">Amino acid adenylation domain-containing protein</fullName>
    </submittedName>
</protein>
<dbReference type="SUPFAM" id="SSF56801">
    <property type="entry name" value="Acetyl-CoA synthetase-like"/>
    <property type="match status" value="2"/>
</dbReference>
<feature type="domain" description="Carrier" evidence="5">
    <location>
        <begin position="959"/>
        <end position="1034"/>
    </location>
</feature>
<dbReference type="FunFam" id="3.30.300.30:FF:000010">
    <property type="entry name" value="Enterobactin synthetase component F"/>
    <property type="match status" value="1"/>
</dbReference>
<comment type="cofactor">
    <cofactor evidence="1">
        <name>pantetheine 4'-phosphate</name>
        <dbReference type="ChEBI" id="CHEBI:47942"/>
    </cofactor>
</comment>
<dbReference type="Gene3D" id="3.30.300.30">
    <property type="match status" value="2"/>
</dbReference>
<dbReference type="PATRIC" id="fig|1284240.4.peg.6807"/>
<dbReference type="Pfam" id="PF13193">
    <property type="entry name" value="AMP-binding_C"/>
    <property type="match status" value="2"/>
</dbReference>
<evidence type="ECO:0000259" key="5">
    <source>
        <dbReference type="PROSITE" id="PS50075"/>
    </source>
</evidence>
<dbReference type="Pfam" id="PF00668">
    <property type="entry name" value="Condensation"/>
    <property type="match status" value="2"/>
</dbReference>
<dbReference type="Gene3D" id="2.30.38.10">
    <property type="entry name" value="Luciferase, Domain 3"/>
    <property type="match status" value="2"/>
</dbReference>
<dbReference type="Pfam" id="PF00501">
    <property type="entry name" value="AMP-binding"/>
    <property type="match status" value="2"/>
</dbReference>
<dbReference type="Pfam" id="PF00550">
    <property type="entry name" value="PP-binding"/>
    <property type="match status" value="2"/>
</dbReference>
<sequence length="2102" mass="227683">MVESGDVHPLSSAQEQLWFIDQLRSGAAIEHLLSATLRLRGDLDVEALTAALAEIAARHAVLRSRFDTVNGTAVQIVTDPAPVEPSSVDLAGLPPAEREASLREIRLRDLRTPIDLRTEPPWRVTLVRLADDETVLLIAVHHIAFDGLSWSVLARELDAFYGQAKLPEPGLQHHEAMRRHERKATDGGLSYWADRLAGLVPLELPADRPRPARWAADGDCVDFIVPSALAAKLRELGRTHRATPFMVYLAAYQLLLARYSGQDDIAVGVSVSTRRPDELSLIGMFLNTLVLRGDLSGEPSFVELLGQARKTALEAYAHQDVPFDQVIARLEPDRDPSRNPVFQAGMAWYDARRRPYRLPGLDVSLCPPLWAASAFDLSLHLAQFADGSVQGQLIHPTSLFDRARIDRMAANYLRLLEEITAAPEGPAPLLEVVAESEQHRLRSFGTATIEPAGQSLPELFFDRAARSPWSVALLSDVDELSYGELAARVDALAGYLRQHGVGTETPVGVALDRGTDLVIALLAILTAGGTYVPLPPDHPAERLRQVVADTGATLVLSHSTVDVRLPDALTRLDLDGHRDTIARHTLAERPAIHGAQIAYVVHTSGSTGAPKGVAVTHGGIRNRVLWSVRTQLTAADRVLQKTTTGFDASLWELLTPFAAGATLVLAPPGAHRDPAAMAGAIVRHGATVLQLVPSVLRLLLDEPGFAECASLRLICSAGEALPASLCRRLTALLDVEVENTYGPTECAIDVTAWRYRRGDEDGTVPIGTPLPGTRVFVVDASDRLVPIGVPGELCVSGAGLARGYADRPHQTARQFTPHPYPSVPGERWYRTGDLVRWRHDGVLEFVGRVDDQVKINGVRIEPAEIEAALCAHPGVAAAAVVPHRTPAGDTTLVTYAVPADGTLPADLHEHLAARLPSPMIPPAVHALDALPLGPNGKLDRAALPAPDSAPESTSDERTAPNTPTEEFVAAAMAELLGVDHVGVRADFFALGGHSLLAIRLVLKLRREFGGELTVGELFDDRTVEQLAARLDASTTGAAFSAIRPVPRDRSLPLSFAQQRMWFLDQLDPGSVEYLIPLALRLSGPLSVETFQRALDRLAARHEVLRTRYVDQGGEPVQIVDPPGPVAFRLVDLTGEPAAAHELLGQVSGRPFDLECEHPLRVTVIRVAEDEHLVALTLHHIAFDAWSMAILFRDLNEPHVQALPVQYADFAAWQRSERSLEDMAGQLRYWRGRLAGLTPVELTTDRPRPARRDPRGDTVSVTVPVPIARAVTELAARQGATPFMTMLAAFHVLLGRYTGRTDVSVGTPVAGRTRQETEELLGLFTNTLVLRADLSGSQTFTELLDQVRRGCTEAFAHQDLPFEHLVDALQPDRDLSRNPLFQIMFELENLENRPDTLCGTAVQPIPAGASVAKFDLTVSVQQRDGGELRCVFEYATSLFDRATIERMAGHYLHLLAGIGAAPDRQPAELDVLGDDERRRLLHDWSDPDRERLSTLDPAGEHPLCVPELVERQAARRPEAVAVVCGGQQLTYAELNARANRFARLLRSRGAGPETVVGVCLERSLDAVVVLLGVLKSGGVYAPFDPRHPAERLDFMLTDAGARLVVTTREFAGRFGDREEVAVDGVEWSDGDATDLDSRPDPRTLAYLIYTSGSTGRPKGVMTEHRSYAHHCRVIADAYTIGSDDRVVLLSALTFDVSMDQIGATLLAGATIVVSDPMFWTPAELPARLAEHGVTIIDTTPAYYREAMRYGPDLLAGLRLMNVGADVVTVDDARMWAESGLPGRFLCSYGPTEATICSVLHPATDGDLDGQPAGAAMPLGRTVAGTRAYVVDADLRLVPTGVPGELCLGGVRLARGYHNDAVRTAERFVPDPFGPPGARLYRTGDLVRHRPDGTIEFLGRIDHQVKIRGLRIELGEVEAALLRHPDVDAAVVVTAADPAGDPLLAAYVVGEPGADELREHLRALLPEYMVPARWAKLPALPLTASGKADRKALPAAELTASGTGPAEAPRGPAEQLITDIWREVLGVDRIGVTDDFFALGGHSLLATRVLAQLRSAFAVELPLRRLFEATTVAELARAVTQALEDEIAGLSDAEVAQLLAGEPT</sequence>
<dbReference type="FunFam" id="3.40.50.980:FF:000001">
    <property type="entry name" value="Non-ribosomal peptide synthetase"/>
    <property type="match status" value="2"/>
</dbReference>
<dbReference type="GO" id="GO:0003824">
    <property type="term" value="F:catalytic activity"/>
    <property type="evidence" value="ECO:0007669"/>
    <property type="project" value="InterPro"/>
</dbReference>
<keyword evidence="7" id="KW-1185">Reference proteome</keyword>
<dbReference type="Gene3D" id="3.30.559.10">
    <property type="entry name" value="Chloramphenicol acetyltransferase-like domain"/>
    <property type="match status" value="2"/>
</dbReference>
<dbReference type="SUPFAM" id="SSF47336">
    <property type="entry name" value="ACP-like"/>
    <property type="match status" value="2"/>
</dbReference>
<evidence type="ECO:0000256" key="2">
    <source>
        <dbReference type="ARBA" id="ARBA00022450"/>
    </source>
</evidence>
<feature type="region of interest" description="Disordered" evidence="4">
    <location>
        <begin position="938"/>
        <end position="961"/>
    </location>
</feature>
<dbReference type="GO" id="GO:0072330">
    <property type="term" value="P:monocarboxylic acid biosynthetic process"/>
    <property type="evidence" value="ECO:0007669"/>
    <property type="project" value="UniProtKB-ARBA"/>
</dbReference>
<dbReference type="PANTHER" id="PTHR45527">
    <property type="entry name" value="NONRIBOSOMAL PEPTIDE SYNTHETASE"/>
    <property type="match status" value="1"/>
</dbReference>
<dbReference type="PANTHER" id="PTHR45527:SF1">
    <property type="entry name" value="FATTY ACID SYNTHASE"/>
    <property type="match status" value="1"/>
</dbReference>
<evidence type="ECO:0000256" key="1">
    <source>
        <dbReference type="ARBA" id="ARBA00001957"/>
    </source>
</evidence>
<evidence type="ECO:0000256" key="4">
    <source>
        <dbReference type="SAM" id="MobiDB-lite"/>
    </source>
</evidence>
<dbReference type="NCBIfam" id="TIGR01733">
    <property type="entry name" value="AA-adenyl-dom"/>
    <property type="match status" value="2"/>
</dbReference>
<dbReference type="InterPro" id="IPR025110">
    <property type="entry name" value="AMP-bd_C"/>
</dbReference>
<dbReference type="InterPro" id="IPR001242">
    <property type="entry name" value="Condensation_dom"/>
</dbReference>
<feature type="domain" description="Carrier" evidence="5">
    <location>
        <begin position="2006"/>
        <end position="2081"/>
    </location>
</feature>
<dbReference type="CDD" id="cd19531">
    <property type="entry name" value="LCL_NRPS-like"/>
    <property type="match status" value="2"/>
</dbReference>
<evidence type="ECO:0000313" key="7">
    <source>
        <dbReference type="Proteomes" id="UP000054226"/>
    </source>
</evidence>
<dbReference type="FunFam" id="2.30.38.10:FF:000001">
    <property type="entry name" value="Non-ribosomal peptide synthetase PvdI"/>
    <property type="match status" value="1"/>
</dbReference>
<dbReference type="FunFam" id="1.10.1200.10:FF:000016">
    <property type="entry name" value="Non-ribosomal peptide synthase"/>
    <property type="match status" value="2"/>
</dbReference>
<dbReference type="SMART" id="SM00823">
    <property type="entry name" value="PKS_PP"/>
    <property type="match status" value="2"/>
</dbReference>
<dbReference type="EMBL" id="AOHO01000075">
    <property type="protein sequence ID" value="EME52504.1"/>
    <property type="molecule type" value="Genomic_DNA"/>
</dbReference>
<evidence type="ECO:0000313" key="6">
    <source>
        <dbReference type="EMBL" id="EME52504.1"/>
    </source>
</evidence>
<dbReference type="GO" id="GO:0005737">
    <property type="term" value="C:cytoplasm"/>
    <property type="evidence" value="ECO:0007669"/>
    <property type="project" value="TreeGrafter"/>
</dbReference>
<dbReference type="InterPro" id="IPR009081">
    <property type="entry name" value="PP-bd_ACP"/>
</dbReference>
<dbReference type="GO" id="GO:0008610">
    <property type="term" value="P:lipid biosynthetic process"/>
    <property type="evidence" value="ECO:0007669"/>
    <property type="project" value="UniProtKB-ARBA"/>
</dbReference>
<dbReference type="Gene3D" id="3.40.50.1820">
    <property type="entry name" value="alpha/beta hydrolase"/>
    <property type="match status" value="1"/>
</dbReference>
<proteinExistence type="predicted"/>
<keyword evidence="2" id="KW-0596">Phosphopantetheine</keyword>
<dbReference type="PROSITE" id="PS50075">
    <property type="entry name" value="CARRIER"/>
    <property type="match status" value="2"/>
</dbReference>
<dbReference type="GO" id="GO:0044550">
    <property type="term" value="P:secondary metabolite biosynthetic process"/>
    <property type="evidence" value="ECO:0007669"/>
    <property type="project" value="UniProtKB-ARBA"/>
</dbReference>
<organism evidence="6 7">
    <name type="scientific">Amycolatopsis decaplanina DSM 44594</name>
    <dbReference type="NCBI Taxonomy" id="1284240"/>
    <lineage>
        <taxon>Bacteria</taxon>
        <taxon>Bacillati</taxon>
        <taxon>Actinomycetota</taxon>
        <taxon>Actinomycetes</taxon>
        <taxon>Pseudonocardiales</taxon>
        <taxon>Pseudonocardiaceae</taxon>
        <taxon>Amycolatopsis</taxon>
    </lineage>
</organism>
<dbReference type="InterPro" id="IPR036736">
    <property type="entry name" value="ACP-like_sf"/>
</dbReference>
<dbReference type="FunFam" id="3.40.50.12780:FF:000012">
    <property type="entry name" value="Non-ribosomal peptide synthetase"/>
    <property type="match status" value="2"/>
</dbReference>